<organism evidence="1 2">
    <name type="scientific">Enterovibrio gelatinilyticus</name>
    <dbReference type="NCBI Taxonomy" id="2899819"/>
    <lineage>
        <taxon>Bacteria</taxon>
        <taxon>Pseudomonadati</taxon>
        <taxon>Pseudomonadota</taxon>
        <taxon>Gammaproteobacteria</taxon>
        <taxon>Vibrionales</taxon>
        <taxon>Vibrionaceae</taxon>
        <taxon>Enterovibrio</taxon>
    </lineage>
</organism>
<gene>
    <name evidence="1" type="ORF">LRP50_24510</name>
</gene>
<dbReference type="RefSeq" id="WP_274167039.1">
    <property type="nucleotide sequence ID" value="NZ_JAJUBC010000049.1"/>
</dbReference>
<keyword evidence="2" id="KW-1185">Reference proteome</keyword>
<comment type="caution">
    <text evidence="1">The sequence shown here is derived from an EMBL/GenBank/DDBJ whole genome shotgun (WGS) entry which is preliminary data.</text>
</comment>
<dbReference type="EMBL" id="JAJUBC010000049">
    <property type="protein sequence ID" value="MDD1796287.1"/>
    <property type="molecule type" value="Genomic_DNA"/>
</dbReference>
<evidence type="ECO:0000313" key="2">
    <source>
        <dbReference type="Proteomes" id="UP001149400"/>
    </source>
</evidence>
<protein>
    <submittedName>
        <fullName evidence="1">Uncharacterized protein</fullName>
    </submittedName>
</protein>
<evidence type="ECO:0000313" key="1">
    <source>
        <dbReference type="EMBL" id="MDD1796287.1"/>
    </source>
</evidence>
<sequence length="85" mass="9835">VKAQAIVKIMEWISPKDDNDKDTRCSQFEKSLILMEGNLETAQSRLERCRRFAEGWNTLANFISTLDTRGVRDLNFKVKAKKTTQ</sequence>
<name>A0ABT5R9V5_9GAMM</name>
<proteinExistence type="predicted"/>
<dbReference type="Proteomes" id="UP001149400">
    <property type="component" value="Unassembled WGS sequence"/>
</dbReference>
<reference evidence="1" key="1">
    <citation type="submission" date="2021-12" db="EMBL/GenBank/DDBJ databases">
        <title>Enterovibrio ZSDZ35 sp. nov. and Enterovibrio ZSDZ42 sp. nov., isolated from coastal seawater in Qingdao.</title>
        <authorList>
            <person name="Zhang P."/>
        </authorList>
    </citation>
    <scope>NUCLEOTIDE SEQUENCE</scope>
    <source>
        <strain evidence="1">ZSDZ42</strain>
    </source>
</reference>
<accession>A0ABT5R9V5</accession>
<feature type="non-terminal residue" evidence="1">
    <location>
        <position position="1"/>
    </location>
</feature>